<gene>
    <name evidence="1" type="ORF">MC7420_5017</name>
</gene>
<organism evidence="1 2">
    <name type="scientific">Coleofasciculus chthonoplastes PCC 7420</name>
    <dbReference type="NCBI Taxonomy" id="118168"/>
    <lineage>
        <taxon>Bacteria</taxon>
        <taxon>Bacillati</taxon>
        <taxon>Cyanobacteriota</taxon>
        <taxon>Cyanophyceae</taxon>
        <taxon>Coleofasciculales</taxon>
        <taxon>Coleofasciculaceae</taxon>
        <taxon>Coleofasciculus</taxon>
    </lineage>
</organism>
<dbReference type="HOGENOM" id="CLU_2615910_0_0_3"/>
<reference evidence="1 2" key="1">
    <citation type="submission" date="2008-07" db="EMBL/GenBank/DDBJ databases">
        <authorList>
            <person name="Tandeau de Marsac N."/>
            <person name="Ferriera S."/>
            <person name="Johnson J."/>
            <person name="Kravitz S."/>
            <person name="Beeson K."/>
            <person name="Sutton G."/>
            <person name="Rogers Y.-H."/>
            <person name="Friedman R."/>
            <person name="Frazier M."/>
            <person name="Venter J.C."/>
        </authorList>
    </citation>
    <scope>NUCLEOTIDE SEQUENCE [LARGE SCALE GENOMIC DNA]</scope>
    <source>
        <strain evidence="1 2">PCC 7420</strain>
    </source>
</reference>
<sequence>MKPNSQRICTVDQGGFSNIRMKKHDNSETRPYSSKPFHPCLLLSSECPRMSFGEITDLSHPAFSSWVGSPIAAFPAPR</sequence>
<dbReference type="EMBL" id="DS989862">
    <property type="protein sequence ID" value="EDX72744.1"/>
    <property type="molecule type" value="Genomic_DNA"/>
</dbReference>
<dbReference type="AlphaFoldDB" id="B4VZF0"/>
<keyword evidence="2" id="KW-1185">Reference proteome</keyword>
<evidence type="ECO:0000313" key="1">
    <source>
        <dbReference type="EMBL" id="EDX72744.1"/>
    </source>
</evidence>
<proteinExistence type="predicted"/>
<evidence type="ECO:0000313" key="2">
    <source>
        <dbReference type="Proteomes" id="UP000003835"/>
    </source>
</evidence>
<name>B4VZF0_9CYAN</name>
<dbReference type="STRING" id="118168.MC7420_5017"/>
<dbReference type="Proteomes" id="UP000003835">
    <property type="component" value="Unassembled WGS sequence"/>
</dbReference>
<protein>
    <submittedName>
        <fullName evidence="1">Uncharacterized protein</fullName>
    </submittedName>
</protein>
<accession>B4VZF0</accession>